<dbReference type="EMBL" id="JABSTV010001247">
    <property type="protein sequence ID" value="KAH7972667.1"/>
    <property type="molecule type" value="Genomic_DNA"/>
</dbReference>
<dbReference type="GO" id="GO:0008270">
    <property type="term" value="F:zinc ion binding"/>
    <property type="evidence" value="ECO:0007669"/>
    <property type="project" value="UniProtKB-KW"/>
</dbReference>
<dbReference type="InterPro" id="IPR038441">
    <property type="entry name" value="THAP_Znf_sf"/>
</dbReference>
<dbReference type="SUPFAM" id="SSF57716">
    <property type="entry name" value="Glucocorticoid receptor-like (DNA-binding domain)"/>
    <property type="match status" value="1"/>
</dbReference>
<comment type="caution">
    <text evidence="7">The sequence shown here is derived from an EMBL/GenBank/DDBJ whole genome shotgun (WGS) entry which is preliminary data.</text>
</comment>
<reference evidence="7" key="2">
    <citation type="submission" date="2021-09" db="EMBL/GenBank/DDBJ databases">
        <authorList>
            <person name="Jia N."/>
            <person name="Wang J."/>
            <person name="Shi W."/>
            <person name="Du L."/>
            <person name="Sun Y."/>
            <person name="Zhan W."/>
            <person name="Jiang J."/>
            <person name="Wang Q."/>
            <person name="Zhang B."/>
            <person name="Ji P."/>
            <person name="Sakyi L.B."/>
            <person name="Cui X."/>
            <person name="Yuan T."/>
            <person name="Jiang B."/>
            <person name="Yang W."/>
            <person name="Lam T.T.-Y."/>
            <person name="Chang Q."/>
            <person name="Ding S."/>
            <person name="Wang X."/>
            <person name="Zhu J."/>
            <person name="Ruan X."/>
            <person name="Zhao L."/>
            <person name="Wei J."/>
            <person name="Que T."/>
            <person name="Du C."/>
            <person name="Cheng J."/>
            <person name="Dai P."/>
            <person name="Han X."/>
            <person name="Huang E."/>
            <person name="Gao Y."/>
            <person name="Liu J."/>
            <person name="Shao H."/>
            <person name="Ye R."/>
            <person name="Li L."/>
            <person name="Wei W."/>
            <person name="Wang X."/>
            <person name="Wang C."/>
            <person name="Huo Q."/>
            <person name="Li W."/>
            <person name="Guo W."/>
            <person name="Chen H."/>
            <person name="Chen S."/>
            <person name="Zhou L."/>
            <person name="Zhou L."/>
            <person name="Ni X."/>
            <person name="Tian J."/>
            <person name="Zhou Y."/>
            <person name="Sheng Y."/>
            <person name="Liu T."/>
            <person name="Pan Y."/>
            <person name="Xia L."/>
            <person name="Li J."/>
            <person name="Zhao F."/>
            <person name="Cao W."/>
        </authorList>
    </citation>
    <scope>NUCLEOTIDE SEQUENCE</scope>
    <source>
        <strain evidence="7">Rsan-2018</strain>
        <tissue evidence="7">Larvae</tissue>
    </source>
</reference>
<evidence type="ECO:0000313" key="8">
    <source>
        <dbReference type="Proteomes" id="UP000821837"/>
    </source>
</evidence>
<dbReference type="VEuPathDB" id="VectorBase:RSAN_055739"/>
<keyword evidence="4 5" id="KW-0238">DNA-binding</keyword>
<evidence type="ECO:0000313" key="7">
    <source>
        <dbReference type="EMBL" id="KAH7972667.1"/>
    </source>
</evidence>
<dbReference type="InterPro" id="IPR052224">
    <property type="entry name" value="THAP_domain_protein"/>
</dbReference>
<dbReference type="Proteomes" id="UP000821837">
    <property type="component" value="Chromosome 11"/>
</dbReference>
<keyword evidence="8" id="KW-1185">Reference proteome</keyword>
<evidence type="ECO:0000256" key="1">
    <source>
        <dbReference type="ARBA" id="ARBA00022723"/>
    </source>
</evidence>
<dbReference type="InterPro" id="IPR006612">
    <property type="entry name" value="THAP_Znf"/>
</dbReference>
<organism evidence="7 8">
    <name type="scientific">Rhipicephalus sanguineus</name>
    <name type="common">Brown dog tick</name>
    <name type="synonym">Ixodes sanguineus</name>
    <dbReference type="NCBI Taxonomy" id="34632"/>
    <lineage>
        <taxon>Eukaryota</taxon>
        <taxon>Metazoa</taxon>
        <taxon>Ecdysozoa</taxon>
        <taxon>Arthropoda</taxon>
        <taxon>Chelicerata</taxon>
        <taxon>Arachnida</taxon>
        <taxon>Acari</taxon>
        <taxon>Parasitiformes</taxon>
        <taxon>Ixodida</taxon>
        <taxon>Ixodoidea</taxon>
        <taxon>Ixodidae</taxon>
        <taxon>Rhipicephalinae</taxon>
        <taxon>Rhipicephalus</taxon>
        <taxon>Rhipicephalus</taxon>
    </lineage>
</organism>
<evidence type="ECO:0000259" key="6">
    <source>
        <dbReference type="PROSITE" id="PS50950"/>
    </source>
</evidence>
<name>A0A9D4QAA8_RHISA</name>
<dbReference type="PANTHER" id="PTHR46927:SF3">
    <property type="entry name" value="THAP-TYPE DOMAIN-CONTAINING PROTEIN"/>
    <property type="match status" value="1"/>
</dbReference>
<dbReference type="AlphaFoldDB" id="A0A9D4QAA8"/>
<protein>
    <recommendedName>
        <fullName evidence="6">THAP-type domain-containing protein</fullName>
    </recommendedName>
</protein>
<dbReference type="PANTHER" id="PTHR46927">
    <property type="entry name" value="AGAP005574-PA"/>
    <property type="match status" value="1"/>
</dbReference>
<dbReference type="GO" id="GO:0003677">
    <property type="term" value="F:DNA binding"/>
    <property type="evidence" value="ECO:0007669"/>
    <property type="project" value="UniProtKB-UniRule"/>
</dbReference>
<dbReference type="PROSITE" id="PS50950">
    <property type="entry name" value="ZF_THAP"/>
    <property type="match status" value="1"/>
</dbReference>
<dbReference type="Gene3D" id="6.20.210.20">
    <property type="entry name" value="THAP domain"/>
    <property type="match status" value="1"/>
</dbReference>
<feature type="domain" description="THAP-type" evidence="6">
    <location>
        <begin position="2"/>
        <end position="93"/>
    </location>
</feature>
<sequence length="161" mass="18001">MAPKFYCVLRNCATKEGDKVVFHHFPSNDGQRQLWTEFVQAVEGSSWRPDKRSQVCSQHFSSDCYMYNMQYCEDFGLKTRRNYLKKGSVPTLYPPGLPHRNFSIMVNAATAMVALPVGQCSATAQCSPPVAVKSTQDVLSKRSRAIGVQVEVKTEAEGTLE</sequence>
<dbReference type="SMART" id="SM00692">
    <property type="entry name" value="DM3"/>
    <property type="match status" value="1"/>
</dbReference>
<keyword evidence="2 5" id="KW-0863">Zinc-finger</keyword>
<dbReference type="SMART" id="SM00980">
    <property type="entry name" value="THAP"/>
    <property type="match status" value="1"/>
</dbReference>
<keyword evidence="1" id="KW-0479">Metal-binding</keyword>
<reference evidence="7" key="1">
    <citation type="journal article" date="2020" name="Cell">
        <title>Large-Scale Comparative Analyses of Tick Genomes Elucidate Their Genetic Diversity and Vector Capacities.</title>
        <authorList>
            <consortium name="Tick Genome and Microbiome Consortium (TIGMIC)"/>
            <person name="Jia N."/>
            <person name="Wang J."/>
            <person name="Shi W."/>
            <person name="Du L."/>
            <person name="Sun Y."/>
            <person name="Zhan W."/>
            <person name="Jiang J.F."/>
            <person name="Wang Q."/>
            <person name="Zhang B."/>
            <person name="Ji P."/>
            <person name="Bell-Sakyi L."/>
            <person name="Cui X.M."/>
            <person name="Yuan T.T."/>
            <person name="Jiang B.G."/>
            <person name="Yang W.F."/>
            <person name="Lam T.T."/>
            <person name="Chang Q.C."/>
            <person name="Ding S.J."/>
            <person name="Wang X.J."/>
            <person name="Zhu J.G."/>
            <person name="Ruan X.D."/>
            <person name="Zhao L."/>
            <person name="Wei J.T."/>
            <person name="Ye R.Z."/>
            <person name="Que T.C."/>
            <person name="Du C.H."/>
            <person name="Zhou Y.H."/>
            <person name="Cheng J.X."/>
            <person name="Dai P.F."/>
            <person name="Guo W.B."/>
            <person name="Han X.H."/>
            <person name="Huang E.J."/>
            <person name="Li L.F."/>
            <person name="Wei W."/>
            <person name="Gao Y.C."/>
            <person name="Liu J.Z."/>
            <person name="Shao H.Z."/>
            <person name="Wang X."/>
            <person name="Wang C.C."/>
            <person name="Yang T.C."/>
            <person name="Huo Q.B."/>
            <person name="Li W."/>
            <person name="Chen H.Y."/>
            <person name="Chen S.E."/>
            <person name="Zhou L.G."/>
            <person name="Ni X.B."/>
            <person name="Tian J.H."/>
            <person name="Sheng Y."/>
            <person name="Liu T."/>
            <person name="Pan Y.S."/>
            <person name="Xia L.Y."/>
            <person name="Li J."/>
            <person name="Zhao F."/>
            <person name="Cao W.C."/>
        </authorList>
    </citation>
    <scope>NUCLEOTIDE SEQUENCE</scope>
    <source>
        <strain evidence="7">Rsan-2018</strain>
    </source>
</reference>
<evidence type="ECO:0000256" key="4">
    <source>
        <dbReference type="ARBA" id="ARBA00023125"/>
    </source>
</evidence>
<evidence type="ECO:0000256" key="3">
    <source>
        <dbReference type="ARBA" id="ARBA00022833"/>
    </source>
</evidence>
<gene>
    <name evidence="7" type="ORF">HPB52_014943</name>
</gene>
<dbReference type="Pfam" id="PF05485">
    <property type="entry name" value="THAP"/>
    <property type="match status" value="1"/>
</dbReference>
<evidence type="ECO:0000256" key="2">
    <source>
        <dbReference type="ARBA" id="ARBA00022771"/>
    </source>
</evidence>
<keyword evidence="3" id="KW-0862">Zinc</keyword>
<proteinExistence type="predicted"/>
<evidence type="ECO:0000256" key="5">
    <source>
        <dbReference type="PROSITE-ProRule" id="PRU00309"/>
    </source>
</evidence>
<accession>A0A9D4QAA8</accession>